<reference evidence="7 8" key="1">
    <citation type="submission" date="2022-10" db="EMBL/GenBank/DDBJ databases">
        <title>The complete genomes of actinobacterial strains from the NBC collection.</title>
        <authorList>
            <person name="Joergensen T.S."/>
            <person name="Alvarez Arevalo M."/>
            <person name="Sterndorff E.B."/>
            <person name="Faurdal D."/>
            <person name="Vuksanovic O."/>
            <person name="Mourched A.-S."/>
            <person name="Charusanti P."/>
            <person name="Shaw S."/>
            <person name="Blin K."/>
            <person name="Weber T."/>
        </authorList>
    </citation>
    <scope>NUCLEOTIDE SEQUENCE [LARGE SCALE GENOMIC DNA]</scope>
    <source>
        <strain evidence="7 8">NBC 01752</strain>
    </source>
</reference>
<evidence type="ECO:0000259" key="5">
    <source>
        <dbReference type="Pfam" id="PF00389"/>
    </source>
</evidence>
<protein>
    <submittedName>
        <fullName evidence="7">2-hydroxyacid dehydrogenase</fullName>
    </submittedName>
</protein>
<proteinExistence type="inferred from homology"/>
<dbReference type="Proteomes" id="UP001340816">
    <property type="component" value="Chromosome"/>
</dbReference>
<keyword evidence="3" id="KW-0520">NAD</keyword>
<keyword evidence="2 4" id="KW-0560">Oxidoreductase</keyword>
<gene>
    <name evidence="7" type="ORF">OHB35_45065</name>
</gene>
<feature type="domain" description="D-isomer specific 2-hydroxyacid dehydrogenase NAD-binding" evidence="6">
    <location>
        <begin position="120"/>
        <end position="304"/>
    </location>
</feature>
<accession>A0ABZ1HRT3</accession>
<dbReference type="InterPro" id="IPR006140">
    <property type="entry name" value="D-isomer_DH_NAD-bd"/>
</dbReference>
<organism evidence="7 8">
    <name type="scientific">Streptomyces phaeochromogenes</name>
    <dbReference type="NCBI Taxonomy" id="1923"/>
    <lineage>
        <taxon>Bacteria</taxon>
        <taxon>Bacillati</taxon>
        <taxon>Actinomycetota</taxon>
        <taxon>Actinomycetes</taxon>
        <taxon>Kitasatosporales</taxon>
        <taxon>Streptomycetaceae</taxon>
        <taxon>Streptomyces</taxon>
        <taxon>Streptomyces phaeochromogenes group</taxon>
    </lineage>
</organism>
<evidence type="ECO:0000256" key="1">
    <source>
        <dbReference type="ARBA" id="ARBA00005854"/>
    </source>
</evidence>
<dbReference type="SUPFAM" id="SSF52283">
    <property type="entry name" value="Formate/glycerate dehydrogenase catalytic domain-like"/>
    <property type="match status" value="1"/>
</dbReference>
<dbReference type="EMBL" id="CP109135">
    <property type="protein sequence ID" value="WSD19834.1"/>
    <property type="molecule type" value="Genomic_DNA"/>
</dbReference>
<dbReference type="PANTHER" id="PTHR10996:SF178">
    <property type="entry name" value="2-HYDROXYACID DEHYDROGENASE YGL185C-RELATED"/>
    <property type="match status" value="1"/>
</dbReference>
<dbReference type="CDD" id="cd12165">
    <property type="entry name" value="2-Hacid_dh_6"/>
    <property type="match status" value="1"/>
</dbReference>
<sequence length="340" mass="36193">MTTYKGPPLKTDGLNVVVADPNLAPLRERFEADLPGRTTVNWPDPADTDAVVEALRDADVLVSGVCSPEMAAACKGLRLVHATGAGIDKIDVAALPPGTLVANTFHHEDSIAEYVVAATVLLRRGFLRQDAALRRGTWDSPAHSPGAPWPDALADTTIGFVGFGHIGARTWQRFRAFGARGVAVTRRGDVDAVAERLVWAGRVDDLDPLLDTADVVVVSVPLSERTTGLIGAPELARMGESAVLVNVGRGPVVDEDALYAALRDGVIGGAAIDVWYDYPASGNTGAPSRHAFHELPNVLMTPHSSGLTRQTFARRMSDITANIRRLAAGEGLHNIVERVR</sequence>
<dbReference type="InterPro" id="IPR050223">
    <property type="entry name" value="D-isomer_2-hydroxyacid_DH"/>
</dbReference>
<dbReference type="Gene3D" id="3.40.50.720">
    <property type="entry name" value="NAD(P)-binding Rossmann-like Domain"/>
    <property type="match status" value="2"/>
</dbReference>
<feature type="domain" description="D-isomer specific 2-hydroxyacid dehydrogenase catalytic" evidence="5">
    <location>
        <begin position="27"/>
        <end position="336"/>
    </location>
</feature>
<name>A0ABZ1HRT3_STRPH</name>
<dbReference type="InterPro" id="IPR036291">
    <property type="entry name" value="NAD(P)-bd_dom_sf"/>
</dbReference>
<evidence type="ECO:0000256" key="3">
    <source>
        <dbReference type="ARBA" id="ARBA00023027"/>
    </source>
</evidence>
<dbReference type="Pfam" id="PF00389">
    <property type="entry name" value="2-Hacid_dh"/>
    <property type="match status" value="1"/>
</dbReference>
<dbReference type="Pfam" id="PF02826">
    <property type="entry name" value="2-Hacid_dh_C"/>
    <property type="match status" value="1"/>
</dbReference>
<dbReference type="InterPro" id="IPR006139">
    <property type="entry name" value="D-isomer_2_OHA_DH_cat_dom"/>
</dbReference>
<dbReference type="PANTHER" id="PTHR10996">
    <property type="entry name" value="2-HYDROXYACID DEHYDROGENASE-RELATED"/>
    <property type="match status" value="1"/>
</dbReference>
<evidence type="ECO:0000313" key="8">
    <source>
        <dbReference type="Proteomes" id="UP001340816"/>
    </source>
</evidence>
<comment type="similarity">
    <text evidence="1 4">Belongs to the D-isomer specific 2-hydroxyacid dehydrogenase family.</text>
</comment>
<keyword evidence="8" id="KW-1185">Reference proteome</keyword>
<evidence type="ECO:0000259" key="6">
    <source>
        <dbReference type="Pfam" id="PF02826"/>
    </source>
</evidence>
<evidence type="ECO:0000256" key="4">
    <source>
        <dbReference type="RuleBase" id="RU003719"/>
    </source>
</evidence>
<dbReference type="SUPFAM" id="SSF51735">
    <property type="entry name" value="NAD(P)-binding Rossmann-fold domains"/>
    <property type="match status" value="1"/>
</dbReference>
<dbReference type="RefSeq" id="WP_326761766.1">
    <property type="nucleotide sequence ID" value="NZ_CP109135.1"/>
</dbReference>
<evidence type="ECO:0000256" key="2">
    <source>
        <dbReference type="ARBA" id="ARBA00023002"/>
    </source>
</evidence>
<evidence type="ECO:0000313" key="7">
    <source>
        <dbReference type="EMBL" id="WSD19834.1"/>
    </source>
</evidence>